<dbReference type="GO" id="GO:0010073">
    <property type="term" value="P:meristem maintenance"/>
    <property type="evidence" value="ECO:0007669"/>
    <property type="project" value="InterPro"/>
</dbReference>
<accession>A0AAW0LUB9</accession>
<dbReference type="PANTHER" id="PTHR46033">
    <property type="entry name" value="PROTEIN MAIN-LIKE 2"/>
    <property type="match status" value="1"/>
</dbReference>
<evidence type="ECO:0000259" key="2">
    <source>
        <dbReference type="Pfam" id="PF10536"/>
    </source>
</evidence>
<feature type="domain" description="Aminotransferase-like plant mobile" evidence="2">
    <location>
        <begin position="100"/>
        <end position="461"/>
    </location>
</feature>
<dbReference type="Proteomes" id="UP000237347">
    <property type="component" value="Unassembled WGS sequence"/>
</dbReference>
<dbReference type="Pfam" id="PF10536">
    <property type="entry name" value="PMD"/>
    <property type="match status" value="1"/>
</dbReference>
<dbReference type="InterPro" id="IPR019557">
    <property type="entry name" value="AminoTfrase-like_pln_mobile"/>
</dbReference>
<protein>
    <submittedName>
        <fullName evidence="3">Protein maintenance of meristems</fullName>
    </submittedName>
</protein>
<reference evidence="3 4" key="1">
    <citation type="journal article" date="2018" name="Sci. Data">
        <title>The draft genome sequence of cork oak.</title>
        <authorList>
            <person name="Ramos A.M."/>
            <person name="Usie A."/>
            <person name="Barbosa P."/>
            <person name="Barros P.M."/>
            <person name="Capote T."/>
            <person name="Chaves I."/>
            <person name="Simoes F."/>
            <person name="Abreu I."/>
            <person name="Carrasquinho I."/>
            <person name="Faro C."/>
            <person name="Guimaraes J.B."/>
            <person name="Mendonca D."/>
            <person name="Nobrega F."/>
            <person name="Rodrigues L."/>
            <person name="Saibo N.J.M."/>
            <person name="Varela M.C."/>
            <person name="Egas C."/>
            <person name="Matos J."/>
            <person name="Miguel C.M."/>
            <person name="Oliveira M.M."/>
            <person name="Ricardo C.P."/>
            <person name="Goncalves S."/>
        </authorList>
    </citation>
    <scope>NUCLEOTIDE SEQUENCE [LARGE SCALE GENOMIC DNA]</scope>
    <source>
        <strain evidence="4">cv. HL8</strain>
    </source>
</reference>
<sequence>MTEPPNTIFKFREEFMVFPIGDRKPTLRPAHFLNPSVTFTDEPIFELPSLFSSSLPPTFEPSKWPLKLTFNSWPWKPPRNWKTWVDSLRPKFQSLWKKAGIFEAIMNSTYIIRKSNDLVIGIAERWCRKTRTFIFPWAEATLTLEDTMFLGGFSVLGHSVYISIESQELKEIEDKLIQARVEIGRGKSRKASPSEWLKLFINSGSEIEHEAFLVMWLSVFVLPNSNLIRKQVFPIAIHLARGTRIALAPAVLSGIYRDLCLLKRTIVDLNKFDLGENENSVLEVIIRSPFQLVQLWVWERFQALQPEPKLVIRGEPAFARWHRVKSVNVENVRLALLSAGDTFLWCPYALYRYKSDFPRFYREKERWVPVDPNLDEEIEAFARCLRVSQLVGLGCIEEYFPHRVAMQFGMDQDLPGCVTQCKKTPEIAWNNYSKPISDVELYVPSRLSESGVTSHYLKWWKRSILGQQDSFMLIANRQRSMRILNQAPQSLKGNDSDVPPGFPPKCYKVKACNSVNVDKTTQKQVLQALIGRKRGNDGDVPPGFPPKHSKVDVGNSMEQDKSACEGMRSYGMHKSLGKRPIGDVMHYSLGQSQNFSCRKDKVNDGATRKMKPTMTPVEKLTVEAEVRALERAMEGTSEGNAGTLVYNRVNIYDNYGEGRSYKPEISGLELEARIIRLEREVAELKEAIFGNRFVEIPTREVIEKVLFGGHWFEEVMKSG</sequence>
<feature type="region of interest" description="Disordered" evidence="1">
    <location>
        <begin position="533"/>
        <end position="556"/>
    </location>
</feature>
<keyword evidence="4" id="KW-1185">Reference proteome</keyword>
<evidence type="ECO:0000256" key="1">
    <source>
        <dbReference type="SAM" id="MobiDB-lite"/>
    </source>
</evidence>
<dbReference type="Gramene" id="rna-CFP56_19714">
    <property type="protein sequence ID" value="cds-POE82806.1"/>
    <property type="gene ID" value="gene-CFP56_19714"/>
</dbReference>
<evidence type="ECO:0000313" key="4">
    <source>
        <dbReference type="Proteomes" id="UP000237347"/>
    </source>
</evidence>
<dbReference type="EMBL" id="PKMF04000051">
    <property type="protein sequence ID" value="KAK7854812.1"/>
    <property type="molecule type" value="Genomic_DNA"/>
</dbReference>
<proteinExistence type="predicted"/>
<comment type="caution">
    <text evidence="3">The sequence shown here is derived from an EMBL/GenBank/DDBJ whole genome shotgun (WGS) entry which is preliminary data.</text>
</comment>
<dbReference type="AlphaFoldDB" id="A0AAW0LUB9"/>
<gene>
    <name evidence="3" type="primary">MAIN_0</name>
    <name evidence="3" type="ORF">CFP56_030672</name>
</gene>
<name>A0AAW0LUB9_QUESU</name>
<dbReference type="PANTHER" id="PTHR46033:SF67">
    <property type="entry name" value="AMINOTRANSFERASE-LIKE, PLANT MOBILE DOMAIN FAMILY PROTEIN"/>
    <property type="match status" value="1"/>
</dbReference>
<organism evidence="3 4">
    <name type="scientific">Quercus suber</name>
    <name type="common">Cork oak</name>
    <dbReference type="NCBI Taxonomy" id="58331"/>
    <lineage>
        <taxon>Eukaryota</taxon>
        <taxon>Viridiplantae</taxon>
        <taxon>Streptophyta</taxon>
        <taxon>Embryophyta</taxon>
        <taxon>Tracheophyta</taxon>
        <taxon>Spermatophyta</taxon>
        <taxon>Magnoliopsida</taxon>
        <taxon>eudicotyledons</taxon>
        <taxon>Gunneridae</taxon>
        <taxon>Pentapetalae</taxon>
        <taxon>rosids</taxon>
        <taxon>fabids</taxon>
        <taxon>Fagales</taxon>
        <taxon>Fagaceae</taxon>
        <taxon>Quercus</taxon>
    </lineage>
</organism>
<evidence type="ECO:0000313" key="3">
    <source>
        <dbReference type="EMBL" id="KAK7854812.1"/>
    </source>
</evidence>
<dbReference type="InterPro" id="IPR044824">
    <property type="entry name" value="MAIN-like"/>
</dbReference>